<gene>
    <name evidence="2" type="ORF">E4J90_18205</name>
</gene>
<comment type="caution">
    <text evidence="2">The sequence shown here is derived from an EMBL/GenBank/DDBJ whole genome shotgun (WGS) entry which is preliminary data.</text>
</comment>
<evidence type="ECO:0000256" key="1">
    <source>
        <dbReference type="SAM" id="MobiDB-lite"/>
    </source>
</evidence>
<dbReference type="Proteomes" id="UP000297555">
    <property type="component" value="Unassembled WGS sequence"/>
</dbReference>
<dbReference type="RefSeq" id="WP_134827443.1">
    <property type="nucleotide sequence ID" value="NZ_SPDQ01000018.1"/>
</dbReference>
<dbReference type="OrthoDB" id="7027245at2"/>
<proteinExistence type="predicted"/>
<reference evidence="2 3" key="1">
    <citation type="submission" date="2019-03" db="EMBL/GenBank/DDBJ databases">
        <title>Draft genome sequence of humic substances-degrading Pseudomonas kribbensis CHA-19 from forest soil.</title>
        <authorList>
            <person name="Kim D."/>
        </authorList>
    </citation>
    <scope>NUCLEOTIDE SEQUENCE [LARGE SCALE GENOMIC DNA]</scope>
    <source>
        <strain evidence="2 3">CHA-19</strain>
    </source>
</reference>
<evidence type="ECO:0008006" key="4">
    <source>
        <dbReference type="Google" id="ProtNLM"/>
    </source>
</evidence>
<evidence type="ECO:0000313" key="3">
    <source>
        <dbReference type="Proteomes" id="UP000297555"/>
    </source>
</evidence>
<feature type="region of interest" description="Disordered" evidence="1">
    <location>
        <begin position="1"/>
        <end position="21"/>
    </location>
</feature>
<dbReference type="AlphaFoldDB" id="A0A4Y8VDW4"/>
<sequence length="104" mass="11339">MEKSGPNAPETPTNTDSPKPRYIPITGIDCQIPCLLIDREAPVDVLHGTAAYRLRSVTQLLETISLGEGTGHDALLLQDFARVLAIPLRDSCDLMDVLGWKLQA</sequence>
<name>A0A4Y8VDW4_9PSED</name>
<accession>A0A4Y8VDW4</accession>
<evidence type="ECO:0000313" key="2">
    <source>
        <dbReference type="EMBL" id="TFH79206.1"/>
    </source>
</evidence>
<organism evidence="2 3">
    <name type="scientific">Pseudomonas kribbensis</name>
    <dbReference type="NCBI Taxonomy" id="1628086"/>
    <lineage>
        <taxon>Bacteria</taxon>
        <taxon>Pseudomonadati</taxon>
        <taxon>Pseudomonadota</taxon>
        <taxon>Gammaproteobacteria</taxon>
        <taxon>Pseudomonadales</taxon>
        <taxon>Pseudomonadaceae</taxon>
        <taxon>Pseudomonas</taxon>
    </lineage>
</organism>
<protein>
    <recommendedName>
        <fullName evidence="4">Phage tail assembly protein</fullName>
    </recommendedName>
</protein>
<dbReference type="EMBL" id="SPDQ01000018">
    <property type="protein sequence ID" value="TFH79206.1"/>
    <property type="molecule type" value="Genomic_DNA"/>
</dbReference>